<dbReference type="RefSeq" id="WP_054465312.1">
    <property type="nucleotide sequence ID" value="NZ_CP159837.1"/>
</dbReference>
<evidence type="ECO:0000256" key="3">
    <source>
        <dbReference type="SAM" id="MobiDB-lite"/>
    </source>
</evidence>
<sequence length="309" mass="32448">MPQAVDKNPTIEELLAAIEASKNSTNSTTSGSSTSTAVTGGTVFTDSDFKDLTNDDDNKRLSPNELANFTGGLRSLGGNDTIVGSSSGEAINGNLGFDSLLGGGGDDTLRGGQNSDRIFGEDGNDIVNGNRGNDLVLGGNSNDIVRGGQDNDLLLGGEGRDTLIGDFGTDYLMGNDGDDLFILRTETAEAIASFADWIIDFDPNNDKIGLTGGLSRSDLSFETISLNLGSRLDFLTSFNGENFSSETEIPTQVLDPNGDGTVQGVLIRNNERNSPFLNTVLGIVLNVTEAQINNNSIFQSVPDSFLSLG</sequence>
<evidence type="ECO:0000256" key="1">
    <source>
        <dbReference type="ARBA" id="ARBA00004613"/>
    </source>
</evidence>
<evidence type="ECO:0000256" key="2">
    <source>
        <dbReference type="ARBA" id="ARBA00022525"/>
    </source>
</evidence>
<evidence type="ECO:0000313" key="4">
    <source>
        <dbReference type="EMBL" id="XCM35259.1"/>
    </source>
</evidence>
<feature type="compositionally biased region" description="Basic and acidic residues" evidence="3">
    <location>
        <begin position="47"/>
        <end position="60"/>
    </location>
</feature>
<dbReference type="GO" id="GO:0005576">
    <property type="term" value="C:extracellular region"/>
    <property type="evidence" value="ECO:0007669"/>
    <property type="project" value="UniProtKB-SubCell"/>
</dbReference>
<feature type="compositionally biased region" description="Low complexity" evidence="3">
    <location>
        <begin position="22"/>
        <end position="43"/>
    </location>
</feature>
<dbReference type="AlphaFoldDB" id="A0AAU8JAB2"/>
<dbReference type="PANTHER" id="PTHR38340">
    <property type="entry name" value="S-LAYER PROTEIN"/>
    <property type="match status" value="1"/>
</dbReference>
<gene>
    <name evidence="4" type="ORF">ABWT76_003920</name>
</gene>
<protein>
    <submittedName>
        <fullName evidence="4">Calcium-binding protein</fullName>
    </submittedName>
</protein>
<dbReference type="GO" id="GO:0005509">
    <property type="term" value="F:calcium ion binding"/>
    <property type="evidence" value="ECO:0007669"/>
    <property type="project" value="InterPro"/>
</dbReference>
<organism evidence="4">
    <name type="scientific">Planktothricoides raciborskii GIHE-MW2</name>
    <dbReference type="NCBI Taxonomy" id="2792601"/>
    <lineage>
        <taxon>Bacteria</taxon>
        <taxon>Bacillati</taxon>
        <taxon>Cyanobacteriota</taxon>
        <taxon>Cyanophyceae</taxon>
        <taxon>Oscillatoriophycideae</taxon>
        <taxon>Oscillatoriales</taxon>
        <taxon>Oscillatoriaceae</taxon>
        <taxon>Planktothricoides</taxon>
    </lineage>
</organism>
<feature type="region of interest" description="Disordered" evidence="3">
    <location>
        <begin position="22"/>
        <end position="60"/>
    </location>
</feature>
<dbReference type="PANTHER" id="PTHR38340:SF1">
    <property type="entry name" value="S-LAYER PROTEIN"/>
    <property type="match status" value="1"/>
</dbReference>
<keyword evidence="2" id="KW-0964">Secreted</keyword>
<dbReference type="Gene3D" id="2.150.10.10">
    <property type="entry name" value="Serralysin-like metalloprotease, C-terminal"/>
    <property type="match status" value="2"/>
</dbReference>
<dbReference type="PRINTS" id="PR00313">
    <property type="entry name" value="CABNDNGRPT"/>
</dbReference>
<proteinExistence type="predicted"/>
<comment type="subcellular location">
    <subcellularLocation>
        <location evidence="1">Secreted</location>
    </subcellularLocation>
</comment>
<dbReference type="InterPro" id="IPR050557">
    <property type="entry name" value="RTX_toxin/Mannuronan_C5-epim"/>
</dbReference>
<dbReference type="Pfam" id="PF00353">
    <property type="entry name" value="HemolysinCabind"/>
    <property type="match status" value="2"/>
</dbReference>
<dbReference type="SUPFAM" id="SSF51120">
    <property type="entry name" value="beta-Roll"/>
    <property type="match status" value="2"/>
</dbReference>
<name>A0AAU8JAB2_9CYAN</name>
<dbReference type="EMBL" id="CP159837">
    <property type="protein sequence ID" value="XCM35259.1"/>
    <property type="molecule type" value="Genomic_DNA"/>
</dbReference>
<dbReference type="InterPro" id="IPR011049">
    <property type="entry name" value="Serralysin-like_metalloprot_C"/>
</dbReference>
<reference evidence="4" key="1">
    <citation type="submission" date="2024-07" db="EMBL/GenBank/DDBJ databases">
        <authorList>
            <person name="Kim Y.J."/>
            <person name="Jeong J.Y."/>
        </authorList>
    </citation>
    <scope>NUCLEOTIDE SEQUENCE</scope>
    <source>
        <strain evidence="4">GIHE-MW2</strain>
    </source>
</reference>
<dbReference type="InterPro" id="IPR001343">
    <property type="entry name" value="Hemolysn_Ca-bd"/>
</dbReference>
<accession>A0AAU8JAB2</accession>